<evidence type="ECO:0000313" key="3">
    <source>
        <dbReference type="Proteomes" id="UP001527866"/>
    </source>
</evidence>
<sequence>MQPPSGSPPDQYPPPPPPGTVTAVRVLLIIGGVLGALAAVAVAVGMAVVPPLVAESPEVREGLEQEGIDPGALMGTMLFALVQSLVYGGVALVLAFQAKRRTATVYLATVAFFALAVVYTLGAMVLEGQTYVLALLFNVAALVLLFLPATREHYGVGT</sequence>
<proteinExistence type="predicted"/>
<feature type="transmembrane region" description="Helical" evidence="1">
    <location>
        <begin position="26"/>
        <end position="53"/>
    </location>
</feature>
<evidence type="ECO:0008006" key="4">
    <source>
        <dbReference type="Google" id="ProtNLM"/>
    </source>
</evidence>
<feature type="transmembrane region" description="Helical" evidence="1">
    <location>
        <begin position="131"/>
        <end position="149"/>
    </location>
</feature>
<keyword evidence="1" id="KW-1133">Transmembrane helix</keyword>
<dbReference type="EMBL" id="JAQFWQ010000070">
    <property type="protein sequence ID" value="MDA2813203.1"/>
    <property type="molecule type" value="Genomic_DNA"/>
</dbReference>
<comment type="caution">
    <text evidence="2">The sequence shown here is derived from an EMBL/GenBank/DDBJ whole genome shotgun (WGS) entry which is preliminary data.</text>
</comment>
<feature type="transmembrane region" description="Helical" evidence="1">
    <location>
        <begin position="73"/>
        <end position="96"/>
    </location>
</feature>
<protein>
    <recommendedName>
        <fullName evidence="4">DUF4345 domain-containing protein</fullName>
    </recommendedName>
</protein>
<reference evidence="2 3" key="1">
    <citation type="submission" date="2023-01" db="EMBL/GenBank/DDBJ databases">
        <title>Draft genome sequence of Nocardiopsis sp. RSe5-2 isolated from halophytes.</title>
        <authorList>
            <person name="Duangmal K."/>
            <person name="Chantavorakit T."/>
        </authorList>
    </citation>
    <scope>NUCLEOTIDE SEQUENCE [LARGE SCALE GENOMIC DNA]</scope>
    <source>
        <strain evidence="2 3">RSe5-2</strain>
    </source>
</reference>
<name>A0ABT4U8C7_9ACTN</name>
<evidence type="ECO:0000256" key="1">
    <source>
        <dbReference type="SAM" id="Phobius"/>
    </source>
</evidence>
<keyword evidence="3" id="KW-1185">Reference proteome</keyword>
<dbReference type="Proteomes" id="UP001527866">
    <property type="component" value="Unassembled WGS sequence"/>
</dbReference>
<organism evidence="2 3">
    <name type="scientific">Nocardiopsis endophytica</name>
    <dbReference type="NCBI Taxonomy" id="3018445"/>
    <lineage>
        <taxon>Bacteria</taxon>
        <taxon>Bacillati</taxon>
        <taxon>Actinomycetota</taxon>
        <taxon>Actinomycetes</taxon>
        <taxon>Streptosporangiales</taxon>
        <taxon>Nocardiopsidaceae</taxon>
        <taxon>Nocardiopsis</taxon>
    </lineage>
</organism>
<keyword evidence="1" id="KW-0812">Transmembrane</keyword>
<accession>A0ABT4U8C7</accession>
<dbReference type="RefSeq" id="WP_270688064.1">
    <property type="nucleotide sequence ID" value="NZ_JAQFWQ010000070.1"/>
</dbReference>
<gene>
    <name evidence="2" type="ORF">O4J56_21335</name>
</gene>
<feature type="transmembrane region" description="Helical" evidence="1">
    <location>
        <begin position="103"/>
        <end position="125"/>
    </location>
</feature>
<evidence type="ECO:0000313" key="2">
    <source>
        <dbReference type="EMBL" id="MDA2813203.1"/>
    </source>
</evidence>
<keyword evidence="1" id="KW-0472">Membrane</keyword>